<protein>
    <submittedName>
        <fullName evidence="5">DNA-protecting protein DprA</fullName>
    </submittedName>
</protein>
<dbReference type="NCBIfam" id="TIGR00732">
    <property type="entry name" value="dprA"/>
    <property type="match status" value="1"/>
</dbReference>
<comment type="similarity">
    <text evidence="1">Belongs to the DprA/Smf family.</text>
</comment>
<dbReference type="PANTHER" id="PTHR43022">
    <property type="entry name" value="PROTEIN SMF"/>
    <property type="match status" value="1"/>
</dbReference>
<evidence type="ECO:0000259" key="3">
    <source>
        <dbReference type="Pfam" id="PF02481"/>
    </source>
</evidence>
<keyword evidence="6" id="KW-1185">Reference proteome</keyword>
<dbReference type="InterPro" id="IPR003488">
    <property type="entry name" value="DprA"/>
</dbReference>
<organism evidence="5 6">
    <name type="scientific">Oceanomicrobium pacificus</name>
    <dbReference type="NCBI Taxonomy" id="2692916"/>
    <lineage>
        <taxon>Bacteria</taxon>
        <taxon>Pseudomonadati</taxon>
        <taxon>Pseudomonadota</taxon>
        <taxon>Alphaproteobacteria</taxon>
        <taxon>Rhodobacterales</taxon>
        <taxon>Paracoccaceae</taxon>
        <taxon>Oceanomicrobium</taxon>
    </lineage>
</organism>
<dbReference type="Pfam" id="PF21102">
    <property type="entry name" value="DprA_N"/>
    <property type="match status" value="1"/>
</dbReference>
<gene>
    <name evidence="5" type="primary">dprA</name>
    <name evidence="5" type="ORF">GSH16_15460</name>
</gene>
<dbReference type="GO" id="GO:0009294">
    <property type="term" value="P:DNA-mediated transformation"/>
    <property type="evidence" value="ECO:0007669"/>
    <property type="project" value="InterPro"/>
</dbReference>
<dbReference type="Pfam" id="PF17782">
    <property type="entry name" value="WHD_DprA"/>
    <property type="match status" value="1"/>
</dbReference>
<dbReference type="InterPro" id="IPR036388">
    <property type="entry name" value="WH-like_DNA-bd_sf"/>
</dbReference>
<dbReference type="AlphaFoldDB" id="A0A6B0TQB3"/>
<evidence type="ECO:0000313" key="6">
    <source>
        <dbReference type="Proteomes" id="UP000436016"/>
    </source>
</evidence>
<feature type="domain" description="Smf/DprA SLOG" evidence="3">
    <location>
        <begin position="96"/>
        <end position="300"/>
    </location>
</feature>
<dbReference type="InterPro" id="IPR041614">
    <property type="entry name" value="DprA_WH"/>
</dbReference>
<feature type="domain" description="DprA winged helix" evidence="4">
    <location>
        <begin position="324"/>
        <end position="383"/>
    </location>
</feature>
<accession>A0A6B0TQB3</accession>
<proteinExistence type="inferred from homology"/>
<evidence type="ECO:0000313" key="5">
    <source>
        <dbReference type="EMBL" id="MXU66847.1"/>
    </source>
</evidence>
<dbReference type="Pfam" id="PF02481">
    <property type="entry name" value="DNA_processg_A"/>
    <property type="match status" value="1"/>
</dbReference>
<evidence type="ECO:0000256" key="2">
    <source>
        <dbReference type="SAM" id="MobiDB-lite"/>
    </source>
</evidence>
<comment type="caution">
    <text evidence="5">The sequence shown here is derived from an EMBL/GenBank/DDBJ whole genome shotgun (WGS) entry which is preliminary data.</text>
</comment>
<name>A0A6B0TQB3_9RHOB</name>
<evidence type="ECO:0000259" key="4">
    <source>
        <dbReference type="Pfam" id="PF17782"/>
    </source>
</evidence>
<feature type="region of interest" description="Disordered" evidence="2">
    <location>
        <begin position="304"/>
        <end position="334"/>
    </location>
</feature>
<reference evidence="5 6" key="1">
    <citation type="submission" date="2019-12" db="EMBL/GenBank/DDBJ databases">
        <title>Strain KN286 was isolated from seawater, which was collected from Caroline Seamount in the tropical western Pacific.</title>
        <authorList>
            <person name="Wang Q."/>
        </authorList>
    </citation>
    <scope>NUCLEOTIDE SEQUENCE [LARGE SCALE GENOMIC DNA]</scope>
    <source>
        <strain evidence="5 6">KN286</strain>
    </source>
</reference>
<dbReference type="PANTHER" id="PTHR43022:SF1">
    <property type="entry name" value="PROTEIN SMF"/>
    <property type="match status" value="1"/>
</dbReference>
<dbReference type="RefSeq" id="WP_160856514.1">
    <property type="nucleotide sequence ID" value="NZ_WUWG01000008.1"/>
</dbReference>
<sequence length="389" mass="40937">MLSDLAFFEEESRHFLPAPPASEAEELARLRLIRSHRVGPMTFRRLMAEHGSAPAALAALPDIARSAGVAAYRPCSEADAQAEWDRAARLGHRPLFLGQPDYPAHLADAPDAPPFLWAAGRLDLLGQPLVALVGARNASALGMRMAARLARDLGAAGIGIVSGLARGIDAAAHDAACPTGTVAVIAGGLTRIAPQANRPLAERIAREGLLLSEMPPDLQPQPRHFPQRNRIIAGLAGALVVVEGATRSGSLITARAALDLGRDVMAVPGHPMDARAGGCNMLIRDGATLVRGAEDILAQFSCESLQPTSPDPVPVAKRTPTPQAEPEQPPEPEDDCARLMRLLGPSPVALDRVQSDSRLPADRFASALVTLELQGRVQRIAGGQVAALP</sequence>
<dbReference type="SUPFAM" id="SSF102405">
    <property type="entry name" value="MCP/YpsA-like"/>
    <property type="match status" value="1"/>
</dbReference>
<dbReference type="InterPro" id="IPR057666">
    <property type="entry name" value="DrpA_SLOG"/>
</dbReference>
<dbReference type="Gene3D" id="1.10.10.10">
    <property type="entry name" value="Winged helix-like DNA-binding domain superfamily/Winged helix DNA-binding domain"/>
    <property type="match status" value="1"/>
</dbReference>
<dbReference type="Proteomes" id="UP000436016">
    <property type="component" value="Unassembled WGS sequence"/>
</dbReference>
<dbReference type="EMBL" id="WUWG01000008">
    <property type="protein sequence ID" value="MXU66847.1"/>
    <property type="molecule type" value="Genomic_DNA"/>
</dbReference>
<evidence type="ECO:0000256" key="1">
    <source>
        <dbReference type="ARBA" id="ARBA00006525"/>
    </source>
</evidence>
<dbReference type="Gene3D" id="3.40.50.450">
    <property type="match status" value="1"/>
</dbReference>